<dbReference type="AlphaFoldDB" id="A0A1D1VY98"/>
<feature type="compositionally biased region" description="Polar residues" evidence="1">
    <location>
        <begin position="165"/>
        <end position="174"/>
    </location>
</feature>
<name>A0A1D1VY98_RAMVA</name>
<evidence type="ECO:0000256" key="1">
    <source>
        <dbReference type="SAM" id="MobiDB-lite"/>
    </source>
</evidence>
<feature type="region of interest" description="Disordered" evidence="1">
    <location>
        <begin position="241"/>
        <end position="262"/>
    </location>
</feature>
<evidence type="ECO:0000313" key="3">
    <source>
        <dbReference type="Proteomes" id="UP000186922"/>
    </source>
</evidence>
<evidence type="ECO:0000313" key="2">
    <source>
        <dbReference type="EMBL" id="GAV05313.1"/>
    </source>
</evidence>
<gene>
    <name evidence="2" type="primary">RvY_15466-1</name>
    <name evidence="2" type="synonym">RvY_15466.1</name>
    <name evidence="2" type="ORF">RvY_15466</name>
</gene>
<feature type="compositionally biased region" description="Basic and acidic residues" evidence="1">
    <location>
        <begin position="72"/>
        <end position="84"/>
    </location>
</feature>
<reference evidence="2 3" key="1">
    <citation type="journal article" date="2016" name="Nat. Commun.">
        <title>Extremotolerant tardigrade genome and improved radiotolerance of human cultured cells by tardigrade-unique protein.</title>
        <authorList>
            <person name="Hashimoto T."/>
            <person name="Horikawa D.D."/>
            <person name="Saito Y."/>
            <person name="Kuwahara H."/>
            <person name="Kozuka-Hata H."/>
            <person name="Shin-I T."/>
            <person name="Minakuchi Y."/>
            <person name="Ohishi K."/>
            <person name="Motoyama A."/>
            <person name="Aizu T."/>
            <person name="Enomoto A."/>
            <person name="Kondo K."/>
            <person name="Tanaka S."/>
            <person name="Hara Y."/>
            <person name="Koshikawa S."/>
            <person name="Sagara H."/>
            <person name="Miura T."/>
            <person name="Yokobori S."/>
            <person name="Miyagawa K."/>
            <person name="Suzuki Y."/>
            <person name="Kubo T."/>
            <person name="Oyama M."/>
            <person name="Kohara Y."/>
            <person name="Fujiyama A."/>
            <person name="Arakawa K."/>
            <person name="Katayama T."/>
            <person name="Toyoda A."/>
            <person name="Kunieda T."/>
        </authorList>
    </citation>
    <scope>NUCLEOTIDE SEQUENCE [LARGE SCALE GENOMIC DNA]</scope>
    <source>
        <strain evidence="2 3">YOKOZUNA-1</strain>
    </source>
</reference>
<accession>A0A1D1VY98</accession>
<proteinExistence type="predicted"/>
<protein>
    <submittedName>
        <fullName evidence="2">Uncharacterized protein</fullName>
    </submittedName>
</protein>
<dbReference type="EMBL" id="BDGG01000012">
    <property type="protein sequence ID" value="GAV05313.1"/>
    <property type="molecule type" value="Genomic_DNA"/>
</dbReference>
<organism evidence="2 3">
    <name type="scientific">Ramazzottius varieornatus</name>
    <name type="common">Water bear</name>
    <name type="synonym">Tardigrade</name>
    <dbReference type="NCBI Taxonomy" id="947166"/>
    <lineage>
        <taxon>Eukaryota</taxon>
        <taxon>Metazoa</taxon>
        <taxon>Ecdysozoa</taxon>
        <taxon>Tardigrada</taxon>
        <taxon>Eutardigrada</taxon>
        <taxon>Parachela</taxon>
        <taxon>Hypsibioidea</taxon>
        <taxon>Ramazzottiidae</taxon>
        <taxon>Ramazzottius</taxon>
    </lineage>
</organism>
<feature type="region of interest" description="Disordered" evidence="1">
    <location>
        <begin position="165"/>
        <end position="184"/>
    </location>
</feature>
<dbReference type="Proteomes" id="UP000186922">
    <property type="component" value="Unassembled WGS sequence"/>
</dbReference>
<feature type="compositionally biased region" description="Basic and acidic residues" evidence="1">
    <location>
        <begin position="49"/>
        <end position="58"/>
    </location>
</feature>
<sequence length="262" mass="28922">MKKEEILEDAITNDRITLEDGKAVSVCLEVEPEDWQADWRFNPCNNNQEDGKVHDGRESPAGQTGRCFQDGPSEHVEQAFDRRGQGAQVGRAGHEPCSSRRALNNRPAGPGPGPGPGPVDPEQSFGNRRSPINAPYHTPEDVVSLLRHVQRLEATNQALQRQVCSPSPTYSVSRVPSPIPPYRNRNLASPTPVIYSVMSKKPPPSTHFNFPTFTATVDKLLRQRTAYVVFQDLVTDSYVPDNLERKQPGDPGMGHLVTGDLP</sequence>
<comment type="caution">
    <text evidence="2">The sequence shown here is derived from an EMBL/GenBank/DDBJ whole genome shotgun (WGS) entry which is preliminary data.</text>
</comment>
<keyword evidence="3" id="KW-1185">Reference proteome</keyword>
<feature type="compositionally biased region" description="Pro residues" evidence="1">
    <location>
        <begin position="109"/>
        <end position="119"/>
    </location>
</feature>
<feature type="region of interest" description="Disordered" evidence="1">
    <location>
        <begin position="38"/>
        <end position="137"/>
    </location>
</feature>